<proteinExistence type="predicted"/>
<dbReference type="InterPro" id="IPR000719">
    <property type="entry name" value="Prot_kinase_dom"/>
</dbReference>
<evidence type="ECO:0000313" key="2">
    <source>
        <dbReference type="EMBL" id="KIO21945.1"/>
    </source>
</evidence>
<dbReference type="PANTHER" id="PTHR44329">
    <property type="entry name" value="SERINE/THREONINE-PROTEIN KINASE TNNI3K-RELATED"/>
    <property type="match status" value="1"/>
</dbReference>
<dbReference type="STRING" id="1051891.A0A0C3Q1A7"/>
<dbReference type="GO" id="GO:0004674">
    <property type="term" value="F:protein serine/threonine kinase activity"/>
    <property type="evidence" value="ECO:0007669"/>
    <property type="project" value="TreeGrafter"/>
</dbReference>
<dbReference type="EMBL" id="KN823123">
    <property type="protein sequence ID" value="KIO21945.1"/>
    <property type="molecule type" value="Genomic_DNA"/>
</dbReference>
<dbReference type="Pfam" id="PF00069">
    <property type="entry name" value="Pkinase"/>
    <property type="match status" value="1"/>
</dbReference>
<dbReference type="GO" id="GO:0005524">
    <property type="term" value="F:ATP binding"/>
    <property type="evidence" value="ECO:0007669"/>
    <property type="project" value="InterPro"/>
</dbReference>
<dbReference type="InterPro" id="IPR008271">
    <property type="entry name" value="Ser/Thr_kinase_AS"/>
</dbReference>
<accession>A0A0C3Q1A7</accession>
<dbReference type="PIRSF" id="PIRSF000654">
    <property type="entry name" value="Integrin-linked_kinase"/>
    <property type="match status" value="1"/>
</dbReference>
<dbReference type="PROSITE" id="PS00108">
    <property type="entry name" value="PROTEIN_KINASE_ST"/>
    <property type="match status" value="1"/>
</dbReference>
<dbReference type="Gene3D" id="1.10.510.10">
    <property type="entry name" value="Transferase(Phosphotransferase) domain 1"/>
    <property type="match status" value="1"/>
</dbReference>
<dbReference type="InterPro" id="IPR011009">
    <property type="entry name" value="Kinase-like_dom_sf"/>
</dbReference>
<dbReference type="AlphaFoldDB" id="A0A0C3Q1A7"/>
<dbReference type="PROSITE" id="PS50011">
    <property type="entry name" value="PROTEIN_KINASE_DOM"/>
    <property type="match status" value="1"/>
</dbReference>
<dbReference type="SUPFAM" id="SSF56112">
    <property type="entry name" value="Protein kinase-like (PK-like)"/>
    <property type="match status" value="1"/>
</dbReference>
<evidence type="ECO:0000313" key="3">
    <source>
        <dbReference type="Proteomes" id="UP000054248"/>
    </source>
</evidence>
<protein>
    <recommendedName>
        <fullName evidence="1">Protein kinase domain-containing protein</fullName>
    </recommendedName>
</protein>
<organism evidence="2 3">
    <name type="scientific">Tulasnella calospora MUT 4182</name>
    <dbReference type="NCBI Taxonomy" id="1051891"/>
    <lineage>
        <taxon>Eukaryota</taxon>
        <taxon>Fungi</taxon>
        <taxon>Dikarya</taxon>
        <taxon>Basidiomycota</taxon>
        <taxon>Agaricomycotina</taxon>
        <taxon>Agaricomycetes</taxon>
        <taxon>Cantharellales</taxon>
        <taxon>Tulasnellaceae</taxon>
        <taxon>Tulasnella</taxon>
    </lineage>
</organism>
<gene>
    <name evidence="2" type="ORF">M407DRAFT_122883</name>
</gene>
<dbReference type="InterPro" id="IPR051681">
    <property type="entry name" value="Ser/Thr_Kinases-Pseudokinases"/>
</dbReference>
<feature type="domain" description="Protein kinase" evidence="1">
    <location>
        <begin position="1"/>
        <end position="247"/>
    </location>
</feature>
<reference evidence="3" key="2">
    <citation type="submission" date="2015-01" db="EMBL/GenBank/DDBJ databases">
        <title>Evolutionary Origins and Diversification of the Mycorrhizal Mutualists.</title>
        <authorList>
            <consortium name="DOE Joint Genome Institute"/>
            <consortium name="Mycorrhizal Genomics Consortium"/>
            <person name="Kohler A."/>
            <person name="Kuo A."/>
            <person name="Nagy L.G."/>
            <person name="Floudas D."/>
            <person name="Copeland A."/>
            <person name="Barry K.W."/>
            <person name="Cichocki N."/>
            <person name="Veneault-Fourrey C."/>
            <person name="LaButti K."/>
            <person name="Lindquist E.A."/>
            <person name="Lipzen A."/>
            <person name="Lundell T."/>
            <person name="Morin E."/>
            <person name="Murat C."/>
            <person name="Riley R."/>
            <person name="Ohm R."/>
            <person name="Sun H."/>
            <person name="Tunlid A."/>
            <person name="Henrissat B."/>
            <person name="Grigoriev I.V."/>
            <person name="Hibbett D.S."/>
            <person name="Martin F."/>
        </authorList>
    </citation>
    <scope>NUCLEOTIDE SEQUENCE [LARGE SCALE GENOMIC DNA]</scope>
    <source>
        <strain evidence="3">MUT 4182</strain>
    </source>
</reference>
<keyword evidence="3" id="KW-1185">Reference proteome</keyword>
<sequence length="252" mass="28116">MSKEGNQDYAKQMAKIDRRLAREMFVWQKARHPNLTPLLGFMRSTNSILLGDCPFLVSPYYKNGNMNAYLGKHPNADVLAILRQAASGLNFLHTFEPFPIAHLDIKGENILINDAEEASICDFGVSRMMDELSTGFTTSNPVLTLSFAPPEILNGGKGNTTADAFSFGGLMLQALSGKAPYYRWRKIPARITLAVMDGKQPQQADHPITRLPIRALSDAWALMKRCWNKEQSDRPTMKNILDDLEAITALSE</sequence>
<dbReference type="OrthoDB" id="4062651at2759"/>
<reference evidence="2 3" key="1">
    <citation type="submission" date="2014-04" db="EMBL/GenBank/DDBJ databases">
        <authorList>
            <consortium name="DOE Joint Genome Institute"/>
            <person name="Kuo A."/>
            <person name="Girlanda M."/>
            <person name="Perotto S."/>
            <person name="Kohler A."/>
            <person name="Nagy L.G."/>
            <person name="Floudas D."/>
            <person name="Copeland A."/>
            <person name="Barry K.W."/>
            <person name="Cichocki N."/>
            <person name="Veneault-Fourrey C."/>
            <person name="LaButti K."/>
            <person name="Lindquist E.A."/>
            <person name="Lipzen A."/>
            <person name="Lundell T."/>
            <person name="Morin E."/>
            <person name="Murat C."/>
            <person name="Sun H."/>
            <person name="Tunlid A."/>
            <person name="Henrissat B."/>
            <person name="Grigoriev I.V."/>
            <person name="Hibbett D.S."/>
            <person name="Martin F."/>
            <person name="Nordberg H.P."/>
            <person name="Cantor M.N."/>
            <person name="Hua S.X."/>
        </authorList>
    </citation>
    <scope>NUCLEOTIDE SEQUENCE [LARGE SCALE GENOMIC DNA]</scope>
    <source>
        <strain evidence="2 3">MUT 4182</strain>
    </source>
</reference>
<evidence type="ECO:0000259" key="1">
    <source>
        <dbReference type="PROSITE" id="PS50011"/>
    </source>
</evidence>
<dbReference type="SMART" id="SM00220">
    <property type="entry name" value="S_TKc"/>
    <property type="match status" value="1"/>
</dbReference>
<dbReference type="Proteomes" id="UP000054248">
    <property type="component" value="Unassembled WGS sequence"/>
</dbReference>
<dbReference type="HOGENOM" id="CLU_000288_7_18_1"/>
<name>A0A0C3Q1A7_9AGAM</name>